<dbReference type="AlphaFoldDB" id="A0A9D2K8H7"/>
<protein>
    <recommendedName>
        <fullName evidence="4">Lipoprotein</fullName>
    </recommendedName>
</protein>
<dbReference type="PROSITE" id="PS51257">
    <property type="entry name" value="PROKAR_LIPOPROTEIN"/>
    <property type="match status" value="1"/>
</dbReference>
<sequence length="743" mass="81811">MRHTIYILLSMLGAAFCVLAGCAGEDERMPEELAGEEQLLHITVGGDFAVKSALVNTGASQHIEHMYLYIFGGKEDGFECFWAEELDWTPVEGTGLGDFTHRLKNTGLTDYGNSEVTFLVVAVDNNDDTYNFPEASATDHLNVKGRSLGEVKAVFAGSDASRMSFTELFSGAAVVPASTQIIEVSLERCVAGVFCYLSDIPYLVVDGDNDSKITSIELRINNGLKLNSTVNIPVTPDVPATGSESVDGTEGAVLASVDLSGYNDRQGDGGQESSLLYIPVRNDGTVVTLENTVLMGAYMVPLSGLTDNTRDNSTLEIVLKGGTKTVSYPVKYSKDDSYNYPLEANHLYAIGSKPFSGDTEGDRPSSLSGNPLLLDVIPWNESSPNVEFPVYSLQASFRTDMDEDTILSCIGDIIEVEVLPAEGGKQWHLNIEPEGESAAPPDWIWFSVQNEDGSYSAWQQTTYDHPAGETQPVKVRIWLADHAEFNDIMGTDMTREDKLKALRDDYRTTRLLLTTDGVSSSDVLDIRQYNAITVQVYDDEEKGYPSGLGKDAYRAFAREDLKITGTDEVDEDGYSYSKWGVSETGWDVPITIFGHVDDSNSDGELNDKYAYAYNVNNGFLGDEDNYYGSVLWKGRRQWEGIKTDMRPDATPGKYWYTPASDELRGFFERIVLPCYNENGVSADGVIPDCNIHLAKNYWSSTTEELRSWIDIYAGTISSSGVISVTGIDRVDNSGYVRQARKFE</sequence>
<feature type="chain" id="PRO_5038953377" description="Lipoprotein" evidence="1">
    <location>
        <begin position="21"/>
        <end position="743"/>
    </location>
</feature>
<evidence type="ECO:0008006" key="4">
    <source>
        <dbReference type="Google" id="ProtNLM"/>
    </source>
</evidence>
<comment type="caution">
    <text evidence="2">The sequence shown here is derived from an EMBL/GenBank/DDBJ whole genome shotgun (WGS) entry which is preliminary data.</text>
</comment>
<reference evidence="2" key="1">
    <citation type="journal article" date="2021" name="PeerJ">
        <title>Extensive microbial diversity within the chicken gut microbiome revealed by metagenomics and culture.</title>
        <authorList>
            <person name="Gilroy R."/>
            <person name="Ravi A."/>
            <person name="Getino M."/>
            <person name="Pursley I."/>
            <person name="Horton D.L."/>
            <person name="Alikhan N.F."/>
            <person name="Baker D."/>
            <person name="Gharbi K."/>
            <person name="Hall N."/>
            <person name="Watson M."/>
            <person name="Adriaenssens E.M."/>
            <person name="Foster-Nyarko E."/>
            <person name="Jarju S."/>
            <person name="Secka A."/>
            <person name="Antonio M."/>
            <person name="Oren A."/>
            <person name="Chaudhuri R.R."/>
            <person name="La Ragione R."/>
            <person name="Hildebrand F."/>
            <person name="Pallen M.J."/>
        </authorList>
    </citation>
    <scope>NUCLEOTIDE SEQUENCE</scope>
    <source>
        <strain evidence="2">Gambia16-554</strain>
    </source>
</reference>
<evidence type="ECO:0000313" key="3">
    <source>
        <dbReference type="Proteomes" id="UP000824115"/>
    </source>
</evidence>
<organism evidence="2 3">
    <name type="scientific">Candidatus Coprenecus stercoravium</name>
    <dbReference type="NCBI Taxonomy" id="2840735"/>
    <lineage>
        <taxon>Bacteria</taxon>
        <taxon>Pseudomonadati</taxon>
        <taxon>Bacteroidota</taxon>
        <taxon>Bacteroidia</taxon>
        <taxon>Bacteroidales</taxon>
        <taxon>Rikenellaceae</taxon>
        <taxon>Rikenellaceae incertae sedis</taxon>
        <taxon>Candidatus Coprenecus</taxon>
    </lineage>
</organism>
<accession>A0A9D2K8H7</accession>
<evidence type="ECO:0000313" key="2">
    <source>
        <dbReference type="EMBL" id="HIZ85458.1"/>
    </source>
</evidence>
<feature type="signal peptide" evidence="1">
    <location>
        <begin position="1"/>
        <end position="20"/>
    </location>
</feature>
<dbReference type="Proteomes" id="UP000824115">
    <property type="component" value="Unassembled WGS sequence"/>
</dbReference>
<dbReference type="EMBL" id="DXAW01000060">
    <property type="protein sequence ID" value="HIZ85458.1"/>
    <property type="molecule type" value="Genomic_DNA"/>
</dbReference>
<proteinExistence type="predicted"/>
<keyword evidence="1" id="KW-0732">Signal</keyword>
<name>A0A9D2K8H7_9BACT</name>
<evidence type="ECO:0000256" key="1">
    <source>
        <dbReference type="SAM" id="SignalP"/>
    </source>
</evidence>
<gene>
    <name evidence="2" type="ORF">IAC04_03100</name>
</gene>
<reference evidence="2" key="2">
    <citation type="submission" date="2021-04" db="EMBL/GenBank/DDBJ databases">
        <authorList>
            <person name="Gilroy R."/>
        </authorList>
    </citation>
    <scope>NUCLEOTIDE SEQUENCE</scope>
    <source>
        <strain evidence="2">Gambia16-554</strain>
    </source>
</reference>